<name>A0AAV6HR84_9ERIC</name>
<gene>
    <name evidence="2" type="ORF">RHGRI_037286</name>
</gene>
<keyword evidence="1" id="KW-0812">Transmembrane</keyword>
<sequence length="250" mass="28137">MLLLIGVPLSFDDPNFGVALNLKSEGIGYFVAIHVKSPNLRVGWVVKSPNLKSKEFVCHSIHISYPNGRPCTVRPLGLRNASSPNPRAGYVDPLDIPQRLAQGLRQYFPYHGPATCVSVRHGYLAWPIEVVGHHFANGWPTFRKLHGLKILQFVYSCIYAFVLVFGFCSRNLSTSCLPSLISAVQSVMKFGHLRLPGQQLHHEFKVRLKEVFRVYNLEEMVIKMANRTCAVPIDNLHLDAQTFIDFLAVL</sequence>
<protein>
    <submittedName>
        <fullName evidence="2">Uncharacterized protein</fullName>
    </submittedName>
</protein>
<evidence type="ECO:0000313" key="3">
    <source>
        <dbReference type="Proteomes" id="UP000823749"/>
    </source>
</evidence>
<organism evidence="2 3">
    <name type="scientific">Rhododendron griersonianum</name>
    <dbReference type="NCBI Taxonomy" id="479676"/>
    <lineage>
        <taxon>Eukaryota</taxon>
        <taxon>Viridiplantae</taxon>
        <taxon>Streptophyta</taxon>
        <taxon>Embryophyta</taxon>
        <taxon>Tracheophyta</taxon>
        <taxon>Spermatophyta</taxon>
        <taxon>Magnoliopsida</taxon>
        <taxon>eudicotyledons</taxon>
        <taxon>Gunneridae</taxon>
        <taxon>Pentapetalae</taxon>
        <taxon>asterids</taxon>
        <taxon>Ericales</taxon>
        <taxon>Ericaceae</taxon>
        <taxon>Ericoideae</taxon>
        <taxon>Rhodoreae</taxon>
        <taxon>Rhododendron</taxon>
    </lineage>
</organism>
<evidence type="ECO:0000256" key="1">
    <source>
        <dbReference type="SAM" id="Phobius"/>
    </source>
</evidence>
<dbReference type="Proteomes" id="UP000823749">
    <property type="component" value="Chromosome 13"/>
</dbReference>
<keyword evidence="1" id="KW-1133">Transmembrane helix</keyword>
<accession>A0AAV6HR84</accession>
<keyword evidence="1" id="KW-0472">Membrane</keyword>
<proteinExistence type="predicted"/>
<dbReference type="AlphaFoldDB" id="A0AAV6HR84"/>
<keyword evidence="3" id="KW-1185">Reference proteome</keyword>
<reference evidence="2 3" key="1">
    <citation type="submission" date="2020-08" db="EMBL/GenBank/DDBJ databases">
        <title>Plant Genome Project.</title>
        <authorList>
            <person name="Zhang R.-G."/>
        </authorList>
    </citation>
    <scope>NUCLEOTIDE SEQUENCE [LARGE SCALE GENOMIC DNA]</scope>
    <source>
        <strain evidence="2">WSP0</strain>
        <tissue evidence="2">Leaf</tissue>
    </source>
</reference>
<feature type="transmembrane region" description="Helical" evidence="1">
    <location>
        <begin position="150"/>
        <end position="167"/>
    </location>
</feature>
<evidence type="ECO:0000313" key="2">
    <source>
        <dbReference type="EMBL" id="KAG5516518.1"/>
    </source>
</evidence>
<comment type="caution">
    <text evidence="2">The sequence shown here is derived from an EMBL/GenBank/DDBJ whole genome shotgun (WGS) entry which is preliminary data.</text>
</comment>
<dbReference type="EMBL" id="JACTNZ010000013">
    <property type="protein sequence ID" value="KAG5516518.1"/>
    <property type="molecule type" value="Genomic_DNA"/>
</dbReference>